<feature type="transmembrane region" description="Helical" evidence="7">
    <location>
        <begin position="73"/>
        <end position="92"/>
    </location>
</feature>
<feature type="transmembrane region" description="Helical" evidence="7">
    <location>
        <begin position="368"/>
        <end position="390"/>
    </location>
</feature>
<dbReference type="Proteomes" id="UP001525968">
    <property type="component" value="Unassembled WGS sequence"/>
</dbReference>
<feature type="transmembrane region" description="Helical" evidence="7">
    <location>
        <begin position="278"/>
        <end position="300"/>
    </location>
</feature>
<evidence type="ECO:0000313" key="10">
    <source>
        <dbReference type="Proteomes" id="UP001525968"/>
    </source>
</evidence>
<feature type="transmembrane region" description="Helical" evidence="7">
    <location>
        <begin position="44"/>
        <end position="61"/>
    </location>
</feature>
<dbReference type="InterPro" id="IPR050171">
    <property type="entry name" value="MFS_Transporters"/>
</dbReference>
<feature type="transmembrane region" description="Helical" evidence="7">
    <location>
        <begin position="7"/>
        <end position="32"/>
    </location>
</feature>
<evidence type="ECO:0000256" key="4">
    <source>
        <dbReference type="ARBA" id="ARBA00022692"/>
    </source>
</evidence>
<evidence type="ECO:0000256" key="5">
    <source>
        <dbReference type="ARBA" id="ARBA00022989"/>
    </source>
</evidence>
<feature type="transmembrane region" description="Helical" evidence="7">
    <location>
        <begin position="98"/>
        <end position="119"/>
    </location>
</feature>
<evidence type="ECO:0000256" key="7">
    <source>
        <dbReference type="SAM" id="Phobius"/>
    </source>
</evidence>
<feature type="transmembrane region" description="Helical" evidence="7">
    <location>
        <begin position="306"/>
        <end position="328"/>
    </location>
</feature>
<organism evidence="9 10">
    <name type="scientific">Acidovorax bellezanensis</name>
    <dbReference type="NCBI Taxonomy" id="2976702"/>
    <lineage>
        <taxon>Bacteria</taxon>
        <taxon>Pseudomonadati</taxon>
        <taxon>Pseudomonadota</taxon>
        <taxon>Betaproteobacteria</taxon>
        <taxon>Burkholderiales</taxon>
        <taxon>Comamonadaceae</taxon>
        <taxon>Acidovorax</taxon>
    </lineage>
</organism>
<accession>A0ABT2PLM4</accession>
<evidence type="ECO:0000313" key="9">
    <source>
        <dbReference type="EMBL" id="MCT9810766.1"/>
    </source>
</evidence>
<feature type="transmembrane region" description="Helical" evidence="7">
    <location>
        <begin position="131"/>
        <end position="153"/>
    </location>
</feature>
<evidence type="ECO:0000256" key="6">
    <source>
        <dbReference type="ARBA" id="ARBA00023136"/>
    </source>
</evidence>
<feature type="transmembrane region" description="Helical" evidence="7">
    <location>
        <begin position="247"/>
        <end position="266"/>
    </location>
</feature>
<dbReference type="Pfam" id="PF07690">
    <property type="entry name" value="MFS_1"/>
    <property type="match status" value="1"/>
</dbReference>
<evidence type="ECO:0000256" key="2">
    <source>
        <dbReference type="ARBA" id="ARBA00022448"/>
    </source>
</evidence>
<evidence type="ECO:0000259" key="8">
    <source>
        <dbReference type="PROSITE" id="PS50850"/>
    </source>
</evidence>
<keyword evidence="5 7" id="KW-1133">Transmembrane helix</keyword>
<dbReference type="PROSITE" id="PS50850">
    <property type="entry name" value="MFS"/>
    <property type="match status" value="1"/>
</dbReference>
<feature type="domain" description="Major facilitator superfamily (MFS) profile" evidence="8">
    <location>
        <begin position="7"/>
        <end position="395"/>
    </location>
</feature>
<comment type="subcellular location">
    <subcellularLocation>
        <location evidence="1">Cell membrane</location>
        <topology evidence="1">Multi-pass membrane protein</topology>
    </subcellularLocation>
</comment>
<reference evidence="9 10" key="1">
    <citation type="submission" date="2022-09" db="EMBL/GenBank/DDBJ databases">
        <title>Draft genome of isolate Be4.</title>
        <authorList>
            <person name="Sanchez-Castro I."/>
            <person name="Martinez-Rodriguez P."/>
            <person name="Descostes M."/>
            <person name="Merroun M."/>
        </authorList>
    </citation>
    <scope>NUCLEOTIDE SEQUENCE [LARGE SCALE GENOMIC DNA]</scope>
    <source>
        <strain evidence="9 10">Be4</strain>
    </source>
</reference>
<keyword evidence="6 7" id="KW-0472">Membrane</keyword>
<evidence type="ECO:0000256" key="1">
    <source>
        <dbReference type="ARBA" id="ARBA00004651"/>
    </source>
</evidence>
<feature type="transmembrane region" description="Helical" evidence="7">
    <location>
        <begin position="340"/>
        <end position="362"/>
    </location>
</feature>
<dbReference type="RefSeq" id="WP_261499897.1">
    <property type="nucleotide sequence ID" value="NZ_JAODYH010000004.1"/>
</dbReference>
<gene>
    <name evidence="9" type="ORF">N0K08_08975</name>
</gene>
<keyword evidence="2" id="KW-0813">Transport</keyword>
<dbReference type="PANTHER" id="PTHR23517">
    <property type="entry name" value="RESISTANCE PROTEIN MDTM, PUTATIVE-RELATED-RELATED"/>
    <property type="match status" value="1"/>
</dbReference>
<feature type="transmembrane region" description="Helical" evidence="7">
    <location>
        <begin position="159"/>
        <end position="179"/>
    </location>
</feature>
<sequence length="403" mass="42606">MKLKASPFAWVSFAMIVGVMGTALISPLYALYKEAWNLQASDISHIYVIYMGGALTTLLFLGRLPDRVGFRPVMQCGLVLAMTGTFISLIAWNVTSLSVGRLIVGVASSMVTTSATLGLAKLSPPGNVQRVAMMSGFLIAFGFGVGPLVGGIIGQWAPYPLVTTYVPTLVLAALGLLALSRLELPDSATPRNAAPLRPSDVLPKLTWPAADSSMAFALTSSLPFLAFGVFGLYAAMSPLFLDKLVPWHGPVVSGTAIALILLGSAGTQILAGRMPTHWCGFFGLLGLVMSNALLMINLWAGSATLFALGLLFTAMGHGMSMLAGMSMVNRIATPSNRSGLLSTYLVIGYIGSMVPIMGMGWIADHWGMAAAVRLFSSFVIVLGVTAAVFFRRHPRMRSALKPS</sequence>
<keyword evidence="10" id="KW-1185">Reference proteome</keyword>
<feature type="transmembrane region" description="Helical" evidence="7">
    <location>
        <begin position="214"/>
        <end position="235"/>
    </location>
</feature>
<proteinExistence type="predicted"/>
<dbReference type="SUPFAM" id="SSF103473">
    <property type="entry name" value="MFS general substrate transporter"/>
    <property type="match status" value="1"/>
</dbReference>
<keyword evidence="3" id="KW-1003">Cell membrane</keyword>
<dbReference type="InterPro" id="IPR020846">
    <property type="entry name" value="MFS_dom"/>
</dbReference>
<comment type="caution">
    <text evidence="9">The sequence shown here is derived from an EMBL/GenBank/DDBJ whole genome shotgun (WGS) entry which is preliminary data.</text>
</comment>
<dbReference type="Gene3D" id="1.20.1250.20">
    <property type="entry name" value="MFS general substrate transporter like domains"/>
    <property type="match status" value="1"/>
</dbReference>
<dbReference type="InterPro" id="IPR011701">
    <property type="entry name" value="MFS"/>
</dbReference>
<dbReference type="InterPro" id="IPR036259">
    <property type="entry name" value="MFS_trans_sf"/>
</dbReference>
<dbReference type="EMBL" id="JAODYH010000004">
    <property type="protein sequence ID" value="MCT9810766.1"/>
    <property type="molecule type" value="Genomic_DNA"/>
</dbReference>
<keyword evidence="4 7" id="KW-0812">Transmembrane</keyword>
<protein>
    <submittedName>
        <fullName evidence="9">MFS transporter</fullName>
    </submittedName>
</protein>
<evidence type="ECO:0000256" key="3">
    <source>
        <dbReference type="ARBA" id="ARBA00022475"/>
    </source>
</evidence>
<name>A0ABT2PLM4_9BURK</name>
<dbReference type="PANTHER" id="PTHR23517:SF13">
    <property type="entry name" value="MAJOR FACILITATOR SUPERFAMILY MFS_1"/>
    <property type="match status" value="1"/>
</dbReference>